<feature type="non-terminal residue" evidence="1">
    <location>
        <position position="366"/>
    </location>
</feature>
<sequence>MVYQHQKIEVSPIGIQLIGLTCQKFMIELRKMQQTTPQEFLQKRTRFCAIVSFLETSKIIDHAELQLIINYYKNSFKDLLIDDSIQYLNQYQDNLLKNQNKFLSHYLSDFEAQIFEEYTIFACFNELEHFLSVYQNIQGAFTQNQIQFYHCFSAVLALSGVSFPSQEPQKFDLLYGHLKQMFVDNLKQFELFQGSQQDEISDLINQFFQTNQSFECNQLLLPVFVALTFNNAKAKDFIFNLITKNQKIEAARLLVKPTQQPSFMSQITQQFDRGYEIKAIKNIKIVDSFYDFETHFQQYLTGAVSLEFMINQYVIGCGGPLFSANFGKLNIQQQKCQKWEEFIVKYAHYVLNTQIKTFFHYCPNDR</sequence>
<protein>
    <submittedName>
        <fullName evidence="1">Uncharacterized protein</fullName>
    </submittedName>
</protein>
<dbReference type="AlphaFoldDB" id="A0A146JWV2"/>
<gene>
    <name evidence="1" type="ORF">TPC1_31395</name>
</gene>
<name>A0A146JWV2_9EUKA</name>
<proteinExistence type="predicted"/>
<organism evidence="1">
    <name type="scientific">Trepomonas sp. PC1</name>
    <dbReference type="NCBI Taxonomy" id="1076344"/>
    <lineage>
        <taxon>Eukaryota</taxon>
        <taxon>Metamonada</taxon>
        <taxon>Diplomonadida</taxon>
        <taxon>Hexamitidae</taxon>
        <taxon>Hexamitinae</taxon>
        <taxon>Trepomonas</taxon>
    </lineage>
</organism>
<evidence type="ECO:0000313" key="1">
    <source>
        <dbReference type="EMBL" id="JAP89110.1"/>
    </source>
</evidence>
<reference evidence="1" key="1">
    <citation type="submission" date="2015-07" db="EMBL/GenBank/DDBJ databases">
        <title>Adaptation to a free-living lifestyle via gene acquisitions in the diplomonad Trepomonas sp. PC1.</title>
        <authorList>
            <person name="Xu F."/>
            <person name="Jerlstrom-Hultqvist J."/>
            <person name="Kolisko M."/>
            <person name="Simpson A.G.B."/>
            <person name="Roger A.J."/>
            <person name="Svard S.G."/>
            <person name="Andersson J.O."/>
        </authorList>
    </citation>
    <scope>NUCLEOTIDE SEQUENCE</scope>
    <source>
        <strain evidence="1">PC1</strain>
    </source>
</reference>
<feature type="non-terminal residue" evidence="1">
    <location>
        <position position="1"/>
    </location>
</feature>
<dbReference type="EMBL" id="GDID01007496">
    <property type="protein sequence ID" value="JAP89110.1"/>
    <property type="molecule type" value="Transcribed_RNA"/>
</dbReference>
<accession>A0A146JWV2</accession>